<keyword evidence="1" id="KW-0812">Transmembrane</keyword>
<evidence type="ECO:0000313" key="3">
    <source>
        <dbReference type="Proteomes" id="UP000034832"/>
    </source>
</evidence>
<keyword evidence="1" id="KW-1133">Transmembrane helix</keyword>
<name>A0A4U6BPM1_9BRAD</name>
<comment type="caution">
    <text evidence="2">The sequence shown here is derived from an EMBL/GenBank/DDBJ whole genome shotgun (WGS) entry which is preliminary data.</text>
</comment>
<dbReference type="Proteomes" id="UP000034832">
    <property type="component" value="Unassembled WGS sequence"/>
</dbReference>
<dbReference type="STRING" id="211460.YH63_10585"/>
<organism evidence="2 3">
    <name type="scientific">Afipia massiliensis</name>
    <dbReference type="NCBI Taxonomy" id="211460"/>
    <lineage>
        <taxon>Bacteria</taxon>
        <taxon>Pseudomonadati</taxon>
        <taxon>Pseudomonadota</taxon>
        <taxon>Alphaproteobacteria</taxon>
        <taxon>Hyphomicrobiales</taxon>
        <taxon>Nitrobacteraceae</taxon>
        <taxon>Afipia</taxon>
    </lineage>
</organism>
<accession>A0A4U6BPM1</accession>
<keyword evidence="3" id="KW-1185">Reference proteome</keyword>
<keyword evidence="1" id="KW-0472">Membrane</keyword>
<sequence>MLELFILLFLGSLLGLCFGLLGLLFKRVRRYASVLSGMSLATLIFALAAKPDALAKKDLQSQTQSQGPNPAIQPIDVRLLACGAKPCRHIDGRSIVENIQRQMHQARTDCREVRDVFWLPDANPNLIDHLWTIYMVVCSDAKGDQLYQVVHAAADREIVIRKFSGDAMDTKTIKSAPFNQLFSVSEAAPLQSPLSGQ</sequence>
<dbReference type="RefSeq" id="WP_137325156.1">
    <property type="nucleotide sequence ID" value="NZ_LBIA02000001.1"/>
</dbReference>
<feature type="transmembrane region" description="Helical" evidence="1">
    <location>
        <begin position="31"/>
        <end position="49"/>
    </location>
</feature>
<protein>
    <submittedName>
        <fullName evidence="2">Uncharacterized protein</fullName>
    </submittedName>
</protein>
<dbReference type="EMBL" id="LBIA02000001">
    <property type="protein sequence ID" value="TKT71425.1"/>
    <property type="molecule type" value="Genomic_DNA"/>
</dbReference>
<reference evidence="2" key="1">
    <citation type="submission" date="2019-04" db="EMBL/GenBank/DDBJ databases">
        <title>Whole genome sequencing of cave bacteria.</title>
        <authorList>
            <person name="Gan H.M."/>
            <person name="Barton H."/>
            <person name="Savka M.A."/>
        </authorList>
    </citation>
    <scope>NUCLEOTIDE SEQUENCE [LARGE SCALE GENOMIC DNA]</scope>
    <source>
        <strain evidence="2">LC387</strain>
    </source>
</reference>
<gene>
    <name evidence="2" type="ORF">YH63_008365</name>
</gene>
<evidence type="ECO:0000256" key="1">
    <source>
        <dbReference type="SAM" id="Phobius"/>
    </source>
</evidence>
<dbReference type="AlphaFoldDB" id="A0A4U6BPM1"/>
<proteinExistence type="predicted"/>
<feature type="transmembrane region" description="Helical" evidence="1">
    <location>
        <begin position="6"/>
        <end position="24"/>
    </location>
</feature>
<evidence type="ECO:0000313" key="2">
    <source>
        <dbReference type="EMBL" id="TKT71425.1"/>
    </source>
</evidence>